<dbReference type="FunFam" id="3.40.30.10:FF:000039">
    <property type="entry name" value="Glutathione S-transferase domain"/>
    <property type="match status" value="1"/>
</dbReference>
<comment type="subcellular location">
    <subcellularLocation>
        <location evidence="1">Cytoplasm</location>
    </subcellularLocation>
</comment>
<dbReference type="GO" id="GO:0016740">
    <property type="term" value="F:transferase activity"/>
    <property type="evidence" value="ECO:0007669"/>
    <property type="project" value="UniProtKB-KW"/>
</dbReference>
<dbReference type="InterPro" id="IPR004046">
    <property type="entry name" value="GST_C"/>
</dbReference>
<dbReference type="PROSITE" id="PS50404">
    <property type="entry name" value="GST_NTER"/>
    <property type="match status" value="1"/>
</dbReference>
<dbReference type="InterPro" id="IPR036282">
    <property type="entry name" value="Glutathione-S-Trfase_C_sf"/>
</dbReference>
<dbReference type="SUPFAM" id="SSF47616">
    <property type="entry name" value="GST C-terminal domain-like"/>
    <property type="match status" value="1"/>
</dbReference>
<evidence type="ECO:0000256" key="2">
    <source>
        <dbReference type="ARBA" id="ARBA00007409"/>
    </source>
</evidence>
<gene>
    <name evidence="8" type="ORF">DJ019_16535</name>
</gene>
<feature type="domain" description="GST N-terminal" evidence="6">
    <location>
        <begin position="1"/>
        <end position="80"/>
    </location>
</feature>
<dbReference type="Pfam" id="PF00043">
    <property type="entry name" value="GST_C"/>
    <property type="match status" value="1"/>
</dbReference>
<dbReference type="GO" id="GO:0005737">
    <property type="term" value="C:cytoplasm"/>
    <property type="evidence" value="ECO:0007669"/>
    <property type="project" value="UniProtKB-SubCell"/>
</dbReference>
<evidence type="ECO:0000313" key="8">
    <source>
        <dbReference type="EMBL" id="RAK63334.1"/>
    </source>
</evidence>
<dbReference type="InterPro" id="IPR004045">
    <property type="entry name" value="Glutathione_S-Trfase_N"/>
</dbReference>
<keyword evidence="3" id="KW-0963">Cytoplasm</keyword>
<sequence length="221" mass="24236">MKLYCDPISTTSRPILMFLAEQDLPVEIVKVDLLAGAQQTPEYLAINPNGIVPFLVDGDFRIGESAAILKYLAIRAQATAYPEGLQAQVKVDEAISWFSTQFHEAFCVMTCYPAIGVPKGASPELLAALSAYGHDHSPRWLKVLDQHMLAGQPYVCGDQITLADYLGLSYVLLGDFVAYDFDGYPNIQAWIARMKARPSFLSAYAAFETFAGFIRGQAQAA</sequence>
<evidence type="ECO:0000259" key="6">
    <source>
        <dbReference type="PROSITE" id="PS50404"/>
    </source>
</evidence>
<evidence type="ECO:0000259" key="7">
    <source>
        <dbReference type="PROSITE" id="PS50405"/>
    </source>
</evidence>
<evidence type="ECO:0000256" key="3">
    <source>
        <dbReference type="ARBA" id="ARBA00022490"/>
    </source>
</evidence>
<evidence type="ECO:0000256" key="1">
    <source>
        <dbReference type="ARBA" id="ARBA00004496"/>
    </source>
</evidence>
<evidence type="ECO:0000256" key="4">
    <source>
        <dbReference type="ARBA" id="ARBA00022679"/>
    </source>
</evidence>
<dbReference type="Gene3D" id="1.20.1050.10">
    <property type="match status" value="1"/>
</dbReference>
<reference evidence="8 9" key="1">
    <citation type="submission" date="2018-05" db="EMBL/GenBank/DDBJ databases">
        <authorList>
            <person name="Lanie J.A."/>
            <person name="Ng W.-L."/>
            <person name="Kazmierczak K.M."/>
            <person name="Andrzejewski T.M."/>
            <person name="Davidsen T.M."/>
            <person name="Wayne K.J."/>
            <person name="Tettelin H."/>
            <person name="Glass J.I."/>
            <person name="Rusch D."/>
            <person name="Podicherti R."/>
            <person name="Tsui H.-C.T."/>
            <person name="Winkler M.E."/>
        </authorList>
    </citation>
    <scope>NUCLEOTIDE SEQUENCE [LARGE SCALE GENOMIC DNA]</scope>
    <source>
        <strain evidence="8 9">BUT-10</strain>
    </source>
</reference>
<dbReference type="OrthoDB" id="9810080at2"/>
<keyword evidence="4 8" id="KW-0808">Transferase</keyword>
<dbReference type="PANTHER" id="PTHR43917">
    <property type="match status" value="1"/>
</dbReference>
<dbReference type="SFLD" id="SFLDG01150">
    <property type="entry name" value="Main.1:_Beta-like"/>
    <property type="match status" value="1"/>
</dbReference>
<dbReference type="InterPro" id="IPR010987">
    <property type="entry name" value="Glutathione-S-Trfase_C-like"/>
</dbReference>
<dbReference type="SFLD" id="SFLDS00019">
    <property type="entry name" value="Glutathione_Transferase_(cytos"/>
    <property type="match status" value="1"/>
</dbReference>
<comment type="caution">
    <text evidence="8">The sequence shown here is derived from an EMBL/GenBank/DDBJ whole genome shotgun (WGS) entry which is preliminary data.</text>
</comment>
<organism evidence="8 9">
    <name type="scientific">Phenylobacterium kunshanense</name>
    <dbReference type="NCBI Taxonomy" id="1445034"/>
    <lineage>
        <taxon>Bacteria</taxon>
        <taxon>Pseudomonadati</taxon>
        <taxon>Pseudomonadota</taxon>
        <taxon>Alphaproteobacteria</taxon>
        <taxon>Caulobacterales</taxon>
        <taxon>Caulobacteraceae</taxon>
        <taxon>Phenylobacterium</taxon>
    </lineage>
</organism>
<dbReference type="InterPro" id="IPR051369">
    <property type="entry name" value="GST_Theta"/>
</dbReference>
<evidence type="ECO:0000256" key="5">
    <source>
        <dbReference type="RuleBase" id="RU003494"/>
    </source>
</evidence>
<dbReference type="InterPro" id="IPR040079">
    <property type="entry name" value="Glutathione_S-Trfase"/>
</dbReference>
<dbReference type="Pfam" id="PF02798">
    <property type="entry name" value="GST_N"/>
    <property type="match status" value="1"/>
</dbReference>
<dbReference type="AlphaFoldDB" id="A0A328BC11"/>
<dbReference type="SUPFAM" id="SSF52833">
    <property type="entry name" value="Thioredoxin-like"/>
    <property type="match status" value="1"/>
</dbReference>
<comment type="similarity">
    <text evidence="2 5">Belongs to the GST superfamily.</text>
</comment>
<dbReference type="InterPro" id="IPR036249">
    <property type="entry name" value="Thioredoxin-like_sf"/>
</dbReference>
<dbReference type="PANTHER" id="PTHR43917:SF8">
    <property type="entry name" value="GH16740P-RELATED"/>
    <property type="match status" value="1"/>
</dbReference>
<name>A0A328BC11_9CAUL</name>
<dbReference type="Gene3D" id="3.40.30.10">
    <property type="entry name" value="Glutaredoxin"/>
    <property type="match status" value="1"/>
</dbReference>
<dbReference type="SFLD" id="SFLDG00358">
    <property type="entry name" value="Main_(cytGST)"/>
    <property type="match status" value="1"/>
</dbReference>
<proteinExistence type="inferred from homology"/>
<accession>A0A328BC11</accession>
<dbReference type="RefSeq" id="WP_111277174.1">
    <property type="nucleotide sequence ID" value="NZ_QFYS01000008.1"/>
</dbReference>
<dbReference type="EMBL" id="QFYS01000008">
    <property type="protein sequence ID" value="RAK63334.1"/>
    <property type="molecule type" value="Genomic_DNA"/>
</dbReference>
<evidence type="ECO:0000313" key="9">
    <source>
        <dbReference type="Proteomes" id="UP000249524"/>
    </source>
</evidence>
<protein>
    <submittedName>
        <fullName evidence="8">Glutathione S-transferase family protein</fullName>
    </submittedName>
</protein>
<dbReference type="Proteomes" id="UP000249524">
    <property type="component" value="Unassembled WGS sequence"/>
</dbReference>
<feature type="domain" description="GST C-terminal" evidence="7">
    <location>
        <begin position="84"/>
        <end position="213"/>
    </location>
</feature>
<dbReference type="PROSITE" id="PS50405">
    <property type="entry name" value="GST_CTER"/>
    <property type="match status" value="1"/>
</dbReference>
<keyword evidence="9" id="KW-1185">Reference proteome</keyword>